<sequence length="1483" mass="168275">MSTATHLSYPSHGQPTAHRSHMMQSPTQRSPAPQSYNLGRRERPIIQRPASRRPNANASTRYNTTAGSRQALNKLPPMRRKKEEPWANWPQVQVILSGLRPNETTWNIHRNFSKYGNIVFIDIFELSEGLRNGRGKIKFSTGVECFWQSKTYQMIAVDDSSYNVRVDLVNERGRDFMMTSPVKHHIRYPQVMPLLPTKMRFGVMVKPDIMMSQHTIYRTRCLKDLKFSVDAFRKKLTVEFVVKNLDPRHGPGSTFVGTHPVGELDRINKYMFQIPFDQLKVIHEVPAKGNTFQLAISLSSPPQFNRKREEDPQCHSSDALQWSDFDDGWYRQTDIVYDPYLLGSAPIALQKDRPVIDIGRWTSYVFDFTTDLKHTTLYSNMKQALEDHNVDIVPLNELNIISGRPASLWTMINPPQFGQSAADHLAEDSSIISLPFEVRYQLEVCISRELLNEYNLDREFIEKLAELAKSDASTARNILEYVAENDKRIYEPLHLFNSPEALAFSVKTDIPHYCAYSRKATITPSTILFSSPTVETTNRVLRHYSRENHDGRFLRVQFTDESFEGKINSCVKQRNDEIFTRVYRTLANGIRIGDRHYKFLAFGNSQFRENGAYFFCEDEHLTCNDIRDWMGNFTHINVPAKYAARLGQCFSTTRAINGLSAPTIVTIPDIEHGKYTYSDGVGKISPFLAQMITAELGLHVAHEPSAFQFRLGGCKGILVTWPDAKDREVHIRKSQQKFTAVYNGLEIIRCSQYSCATLNRQTITLLSNLGVGDGVFLKMMKEQLSGYQNAMENDNLAIELLCRFIDDNRMTINIAKMISSDIKDPFVSSLLHLWRSWSIKLLKEKAKIVVEKGAFVFGCVDETHTLRGYKAPSTEGDAIPEEQLPQIFIQVPVHGCDPKNPVYNVIEGICLVGRNPSLHPGDLRICQAIDVPALHHLRDVVVFPSCGDRDVPSMCSGGDLDGDDYFVIWDKDLQPHEWNCSPMDYDAPPAKSQRNPVAVKDLMQHFVRYMKNDSLPQIAHAHLAQADQLPGGAKNPKCIQLAHLHSKAVDYVKSGHAAEMPKDLQPRRWPHFMEKRHKRKDQLYESTTILGQLYNQVERINFLPQWKVPFDRRILTAYKFEDAALKKARQLKSKYDVHMRRIMAQQEIKTEFEVWSTFVLSKPRVGSDYKLGEEMGRISEGLKEQFRALVIEYAGKEFSTLGPFVAGMYKVTKEELDCALAECASTKLVGGRDVPARKMESETMPLISFPWLFENVLTRIATGKDDEENQVDLSEQFVSKVDKARNRMPVADDVIRQENGLVVHRGEVLDLFRPEVLIDDHSDDGEHDEASEQLGDLDNDDMDLNSGSGKGSPAPRSSYSESGSDSFIAQPHIDGFTTKPHSKAVQTTLPDETSTSIQKTEVTPSSLTPSGSLIDLDEGEPGYVSPEKASSPALRCTSPSRSLLDSDNEEEILEEETFEEEIVSLDIEETPIDKLAKMMATTL</sequence>
<keyword evidence="1" id="KW-0696">RNA-directed RNA polymerase</keyword>
<dbReference type="PANTHER" id="PTHR23079">
    <property type="entry name" value="RNA-DEPENDENT RNA POLYMERASE"/>
    <property type="match status" value="1"/>
</dbReference>
<feature type="compositionally biased region" description="Polar residues" evidence="2">
    <location>
        <begin position="22"/>
        <end position="37"/>
    </location>
</feature>
<feature type="compositionally biased region" description="Polar residues" evidence="2">
    <location>
        <begin position="1355"/>
        <end position="1367"/>
    </location>
</feature>
<name>S3CCL9_GLAL2</name>
<dbReference type="EC" id="2.7.7.48" evidence="1"/>
<keyword evidence="5" id="KW-1185">Reference proteome</keyword>
<comment type="catalytic activity">
    <reaction evidence="1">
        <text>RNA(n) + a ribonucleoside 5'-triphosphate = RNA(n+1) + diphosphate</text>
        <dbReference type="Rhea" id="RHEA:21248"/>
        <dbReference type="Rhea" id="RHEA-COMP:14527"/>
        <dbReference type="Rhea" id="RHEA-COMP:17342"/>
        <dbReference type="ChEBI" id="CHEBI:33019"/>
        <dbReference type="ChEBI" id="CHEBI:61557"/>
        <dbReference type="ChEBI" id="CHEBI:140395"/>
        <dbReference type="EC" id="2.7.7.48"/>
    </reaction>
</comment>
<keyword evidence="1" id="KW-0694">RNA-binding</keyword>
<dbReference type="HOGENOM" id="CLU_001366_0_1_1"/>
<feature type="region of interest" description="Disordered" evidence="2">
    <location>
        <begin position="1320"/>
        <end position="1451"/>
    </location>
</feature>
<reference evidence="4 5" key="1">
    <citation type="journal article" date="2013" name="BMC Genomics">
        <title>Genomics-driven discovery of the pneumocandin biosynthetic gene cluster in the fungus Glarea lozoyensis.</title>
        <authorList>
            <person name="Chen L."/>
            <person name="Yue Q."/>
            <person name="Zhang X."/>
            <person name="Xiang M."/>
            <person name="Wang C."/>
            <person name="Li S."/>
            <person name="Che Y."/>
            <person name="Ortiz-Lopez F.J."/>
            <person name="Bills G.F."/>
            <person name="Liu X."/>
            <person name="An Z."/>
        </authorList>
    </citation>
    <scope>NUCLEOTIDE SEQUENCE [LARGE SCALE GENOMIC DNA]</scope>
    <source>
        <strain evidence="5">ATCC 20868 / MF5171</strain>
    </source>
</reference>
<feature type="compositionally biased region" description="Acidic residues" evidence="2">
    <location>
        <begin position="1321"/>
        <end position="1343"/>
    </location>
</feature>
<comment type="similarity">
    <text evidence="1">Belongs to the RdRP family.</text>
</comment>
<dbReference type="InterPro" id="IPR007855">
    <property type="entry name" value="RDRP"/>
</dbReference>
<dbReference type="Proteomes" id="UP000016922">
    <property type="component" value="Unassembled WGS sequence"/>
</dbReference>
<dbReference type="GO" id="GO:0030422">
    <property type="term" value="P:siRNA processing"/>
    <property type="evidence" value="ECO:0007669"/>
    <property type="project" value="TreeGrafter"/>
</dbReference>
<protein>
    <recommendedName>
        <fullName evidence="1">RNA-dependent RNA polymerase</fullName>
        <ecNumber evidence="1">2.7.7.48</ecNumber>
    </recommendedName>
</protein>
<dbReference type="GO" id="GO:0003723">
    <property type="term" value="F:RNA binding"/>
    <property type="evidence" value="ECO:0007669"/>
    <property type="project" value="UniProtKB-KW"/>
</dbReference>
<dbReference type="GeneID" id="19467173"/>
<gene>
    <name evidence="4" type="ORF">GLAREA_08123</name>
</gene>
<proteinExistence type="inferred from homology"/>
<dbReference type="CDD" id="cd00590">
    <property type="entry name" value="RRM_SF"/>
    <property type="match status" value="1"/>
</dbReference>
<feature type="compositionally biased region" description="Polar residues" evidence="2">
    <location>
        <begin position="1384"/>
        <end position="1411"/>
    </location>
</feature>
<dbReference type="eggNOG" id="KOG0988">
    <property type="taxonomic scope" value="Eukaryota"/>
</dbReference>
<evidence type="ECO:0000259" key="3">
    <source>
        <dbReference type="Pfam" id="PF05183"/>
    </source>
</evidence>
<feature type="domain" description="RDRP core" evidence="3">
    <location>
        <begin position="522"/>
        <end position="1097"/>
    </location>
</feature>
<evidence type="ECO:0000256" key="2">
    <source>
        <dbReference type="SAM" id="MobiDB-lite"/>
    </source>
</evidence>
<keyword evidence="1" id="KW-0548">Nucleotidyltransferase</keyword>
<dbReference type="PANTHER" id="PTHR23079:SF55">
    <property type="entry name" value="RNA-DIRECTED RNA POLYMERASE"/>
    <property type="match status" value="1"/>
</dbReference>
<dbReference type="RefSeq" id="XP_008088360.1">
    <property type="nucleotide sequence ID" value="XM_008090169.1"/>
</dbReference>
<dbReference type="OrthoDB" id="6513042at2759"/>
<dbReference type="InterPro" id="IPR057596">
    <property type="entry name" value="RDRP_core"/>
</dbReference>
<organism evidence="4 5">
    <name type="scientific">Glarea lozoyensis (strain ATCC 20868 / MF5171)</name>
    <dbReference type="NCBI Taxonomy" id="1116229"/>
    <lineage>
        <taxon>Eukaryota</taxon>
        <taxon>Fungi</taxon>
        <taxon>Dikarya</taxon>
        <taxon>Ascomycota</taxon>
        <taxon>Pezizomycotina</taxon>
        <taxon>Leotiomycetes</taxon>
        <taxon>Helotiales</taxon>
        <taxon>Helotiaceae</taxon>
        <taxon>Glarea</taxon>
    </lineage>
</organism>
<feature type="compositionally biased region" description="Polar residues" evidence="2">
    <location>
        <begin position="54"/>
        <end position="68"/>
    </location>
</feature>
<evidence type="ECO:0000256" key="1">
    <source>
        <dbReference type="RuleBase" id="RU363098"/>
    </source>
</evidence>
<feature type="region of interest" description="Disordered" evidence="2">
    <location>
        <begin position="1"/>
        <end position="68"/>
    </location>
</feature>
<keyword evidence="1" id="KW-0808">Transferase</keyword>
<evidence type="ECO:0000313" key="5">
    <source>
        <dbReference type="Proteomes" id="UP000016922"/>
    </source>
</evidence>
<dbReference type="KEGG" id="glz:GLAREA_08123"/>
<accession>S3CCL9</accession>
<dbReference type="GO" id="GO:0003968">
    <property type="term" value="F:RNA-directed RNA polymerase activity"/>
    <property type="evidence" value="ECO:0007669"/>
    <property type="project" value="UniProtKB-KW"/>
</dbReference>
<evidence type="ECO:0000313" key="4">
    <source>
        <dbReference type="EMBL" id="EPE24272.1"/>
    </source>
</evidence>
<dbReference type="GO" id="GO:0031380">
    <property type="term" value="C:nuclear RNA-directed RNA polymerase complex"/>
    <property type="evidence" value="ECO:0007669"/>
    <property type="project" value="TreeGrafter"/>
</dbReference>
<dbReference type="EMBL" id="KE145373">
    <property type="protein sequence ID" value="EPE24272.1"/>
    <property type="molecule type" value="Genomic_DNA"/>
</dbReference>
<feature type="compositionally biased region" description="Polar residues" evidence="2">
    <location>
        <begin position="1"/>
        <end position="14"/>
    </location>
</feature>
<dbReference type="OMA" id="DDYLVIW"/>
<dbReference type="Pfam" id="PF05183">
    <property type="entry name" value="RdRP"/>
    <property type="match status" value="1"/>
</dbReference>